<dbReference type="EMBL" id="JAUPFM010000014">
    <property type="protein sequence ID" value="KAK2830760.1"/>
    <property type="molecule type" value="Genomic_DNA"/>
</dbReference>
<organism evidence="1 2">
    <name type="scientific">Channa striata</name>
    <name type="common">Snakehead murrel</name>
    <name type="synonym">Ophicephalus striatus</name>
    <dbReference type="NCBI Taxonomy" id="64152"/>
    <lineage>
        <taxon>Eukaryota</taxon>
        <taxon>Metazoa</taxon>
        <taxon>Chordata</taxon>
        <taxon>Craniata</taxon>
        <taxon>Vertebrata</taxon>
        <taxon>Euteleostomi</taxon>
        <taxon>Actinopterygii</taxon>
        <taxon>Neopterygii</taxon>
        <taxon>Teleostei</taxon>
        <taxon>Neoteleostei</taxon>
        <taxon>Acanthomorphata</taxon>
        <taxon>Anabantaria</taxon>
        <taxon>Anabantiformes</taxon>
        <taxon>Channoidei</taxon>
        <taxon>Channidae</taxon>
        <taxon>Channa</taxon>
    </lineage>
</organism>
<evidence type="ECO:0000313" key="1">
    <source>
        <dbReference type="EMBL" id="KAK2830760.1"/>
    </source>
</evidence>
<dbReference type="Pfam" id="PF00227">
    <property type="entry name" value="Proteasome"/>
    <property type="match status" value="1"/>
</dbReference>
<dbReference type="InterPro" id="IPR001353">
    <property type="entry name" value="Proteasome_sua/b"/>
</dbReference>
<comment type="caution">
    <text evidence="1">The sequence shown here is derived from an EMBL/GenBank/DDBJ whole genome shotgun (WGS) entry which is preliminary data.</text>
</comment>
<dbReference type="Proteomes" id="UP001187415">
    <property type="component" value="Unassembled WGS sequence"/>
</dbReference>
<reference evidence="1" key="1">
    <citation type="submission" date="2023-07" db="EMBL/GenBank/DDBJ databases">
        <title>Chromosome-level Genome Assembly of Striped Snakehead (Channa striata).</title>
        <authorList>
            <person name="Liu H."/>
        </authorList>
    </citation>
    <scope>NUCLEOTIDE SEQUENCE</scope>
    <source>
        <strain evidence="1">Gz</strain>
        <tissue evidence="1">Muscle</tissue>
    </source>
</reference>
<sequence length="136" mass="15104">MALTSVLDAPAAGFNFENVSRNAAFSGLFKGGEAPKPMKTGTTIAAVVFKDGVVLGADTRATSGKWWLTRCAPNPLHRSKHLLLWSWNSSRHRKDHRSSLLQPHHLLPEQWEEPSCHHGRQHPAGYAVQVSRSDWC</sequence>
<proteinExistence type="predicted"/>
<accession>A0AA88M5D5</accession>
<dbReference type="InterPro" id="IPR029055">
    <property type="entry name" value="Ntn_hydrolases_N"/>
</dbReference>
<name>A0AA88M5D5_CHASR</name>
<dbReference type="SUPFAM" id="SSF56235">
    <property type="entry name" value="N-terminal nucleophile aminohydrolases (Ntn hydrolases)"/>
    <property type="match status" value="1"/>
</dbReference>
<gene>
    <name evidence="1" type="ORF">Q5P01_018691</name>
</gene>
<dbReference type="AlphaFoldDB" id="A0AA88M5D5"/>
<keyword evidence="2" id="KW-1185">Reference proteome</keyword>
<dbReference type="GO" id="GO:0051603">
    <property type="term" value="P:proteolysis involved in protein catabolic process"/>
    <property type="evidence" value="ECO:0007669"/>
    <property type="project" value="InterPro"/>
</dbReference>
<evidence type="ECO:0000313" key="2">
    <source>
        <dbReference type="Proteomes" id="UP001187415"/>
    </source>
</evidence>
<protein>
    <submittedName>
        <fullName evidence="1">Uncharacterized protein</fullName>
    </submittedName>
</protein>
<dbReference type="Gene3D" id="3.60.20.10">
    <property type="entry name" value="Glutamine Phosphoribosylpyrophosphate, subunit 1, domain 1"/>
    <property type="match status" value="1"/>
</dbReference>
<dbReference type="GO" id="GO:0005839">
    <property type="term" value="C:proteasome core complex"/>
    <property type="evidence" value="ECO:0007669"/>
    <property type="project" value="InterPro"/>
</dbReference>